<evidence type="ECO:0000313" key="2">
    <source>
        <dbReference type="Proteomes" id="UP000316426"/>
    </source>
</evidence>
<gene>
    <name evidence="1" type="ORF">Spa11_18470</name>
</gene>
<dbReference type="EMBL" id="CP036349">
    <property type="protein sequence ID" value="QDV73648.1"/>
    <property type="molecule type" value="Genomic_DNA"/>
</dbReference>
<protein>
    <submittedName>
        <fullName evidence="1">Uncharacterized protein</fullName>
    </submittedName>
</protein>
<proteinExistence type="predicted"/>
<dbReference type="KEGG" id="bmei:Spa11_18470"/>
<organism evidence="1 2">
    <name type="scientific">Botrimarina mediterranea</name>
    <dbReference type="NCBI Taxonomy" id="2528022"/>
    <lineage>
        <taxon>Bacteria</taxon>
        <taxon>Pseudomonadati</taxon>
        <taxon>Planctomycetota</taxon>
        <taxon>Planctomycetia</taxon>
        <taxon>Pirellulales</taxon>
        <taxon>Lacipirellulaceae</taxon>
        <taxon>Botrimarina</taxon>
    </lineage>
</organism>
<reference evidence="1 2" key="1">
    <citation type="submission" date="2019-02" db="EMBL/GenBank/DDBJ databases">
        <title>Deep-cultivation of Planctomycetes and their phenomic and genomic characterization uncovers novel biology.</title>
        <authorList>
            <person name="Wiegand S."/>
            <person name="Jogler M."/>
            <person name="Boedeker C."/>
            <person name="Pinto D."/>
            <person name="Vollmers J."/>
            <person name="Rivas-Marin E."/>
            <person name="Kohn T."/>
            <person name="Peeters S.H."/>
            <person name="Heuer A."/>
            <person name="Rast P."/>
            <person name="Oberbeckmann S."/>
            <person name="Bunk B."/>
            <person name="Jeske O."/>
            <person name="Meyerdierks A."/>
            <person name="Storesund J.E."/>
            <person name="Kallscheuer N."/>
            <person name="Luecker S."/>
            <person name="Lage O.M."/>
            <person name="Pohl T."/>
            <person name="Merkel B.J."/>
            <person name="Hornburger P."/>
            <person name="Mueller R.-W."/>
            <person name="Bruemmer F."/>
            <person name="Labrenz M."/>
            <person name="Spormann A.M."/>
            <person name="Op den Camp H."/>
            <person name="Overmann J."/>
            <person name="Amann R."/>
            <person name="Jetten M.S.M."/>
            <person name="Mascher T."/>
            <person name="Medema M.H."/>
            <person name="Devos D.P."/>
            <person name="Kaster A.-K."/>
            <person name="Ovreas L."/>
            <person name="Rohde M."/>
            <person name="Galperin M.Y."/>
            <person name="Jogler C."/>
        </authorList>
    </citation>
    <scope>NUCLEOTIDE SEQUENCE [LARGE SCALE GENOMIC DNA]</scope>
    <source>
        <strain evidence="1 2">Spa11</strain>
    </source>
</reference>
<dbReference type="AlphaFoldDB" id="A0A518K780"/>
<name>A0A518K780_9BACT</name>
<evidence type="ECO:0000313" key="1">
    <source>
        <dbReference type="EMBL" id="QDV73648.1"/>
    </source>
</evidence>
<dbReference type="Proteomes" id="UP000316426">
    <property type="component" value="Chromosome"/>
</dbReference>
<keyword evidence="2" id="KW-1185">Reference proteome</keyword>
<sequence length="1275" mass="142079">MSWTSAIDLKHWADTLASRGELPLLLRRLVRSTVPDDATVLFPAGEQIGRPGFDGVVVTSRGNQFVPTGKSCWEAGVNKGCAQKAKEDFDSRTASESAETRRESIFVFVTPREWRKKDEWAEQQELSTDWKGVVALDANDLEHWLETLPHVDAWFSHQTGSRPEGVLDLSLRWKALREVADHPLLPEVFITSRESAVTELREWVASPPGSLLLRSSSVEEGLDFLCAAVGSHADAAEAGFERLVVIDEVSAWRRLAASHRPLILTASVAAPLSAEDVAGAIASGHHVLIIAASRGGTANREMVLPRQDAYAVEQELLQCGFDASTAAALARSAGGSTTIFKRLAAKHPFSTIPGWAGGEVRERLAPFALLGGWRHTTAEPPVEPLFPIHLPLDVDCVCDLAGVSREQLDELLVRWTDCDDALFLRFGESVVLASREDAWHRLGPLITPSVLGRFEELASLVLSEDNPAFELPEKDWWLANLYGKTTSLSAGFRRGIVESLALMATIPTSNQTTNPDFSTIIRGVLVKSLPEGSSWRRWATFDRQLEVIAEADPEFLLSRLEGDLRSAEPEVPKLLVQRSDGVFPTWTHCGLLWALEILAWEPAYLERVTKILCLLAEREQEIPGNYSNRPSNSLREVFLSWNPQTNATTEQKLAVLRRARVAHQDVIWRFLVSQLPDGIDSTSHPTARPKWRNWAAGWSQERNQSNWREYAFSLIDLLIEEAGLVPERWAQVLNGVFRCGDSVTERALSTLDRIADSGTEVDPSGRLWTAMGRIVRSHRSFAEADWAYPEAILSRVEDVGSRIEPSDPVVRHQWLFDRHVELPGFSGVGSDHSEYEHELSQKQKQALREIVQEAGWLGVERLIANVERVHGIGWTVGENQLLKPTDFNLIGALTSDDENRRVFSHDYIFSSVSFAGLAFLDSLELGTMDPAHAAALACAAPYQRSTWDWIDQHLSPQIADLYWNKCRGWAMQMPQDDVSFAVERLLEAKRAFSASSHVHQASHNNPIDAETAARVLEAGFVRDANVEPVDQIDSYAIQELIGELQKQDAFDQARLAKIEYGYLPLLDRHTSRTQPKTLFAELSKNPQLYIELLTLVYRSDEDDAAEERLDENAVAQAKRAHDLLDAFKTIPGTGEDDAIDEAALQAWVDEARRLAAQVHRADIADRNIGHLLANYPSNDLQAWPPQEICRVIESIATMPLRESFVIGVINSKGVCFKPQEGGDPLRRKAESYRLRASSLQADYPNVADILRDLAAHSEATAERDDSDAARRRLGR</sequence>
<accession>A0A518K780</accession>
<dbReference type="RefSeq" id="WP_145111010.1">
    <property type="nucleotide sequence ID" value="NZ_CP036349.1"/>
</dbReference>